<dbReference type="Pfam" id="PF00583">
    <property type="entry name" value="Acetyltransf_1"/>
    <property type="match status" value="1"/>
</dbReference>
<feature type="domain" description="N-acetyltransferase" evidence="3">
    <location>
        <begin position="184"/>
        <end position="318"/>
    </location>
</feature>
<dbReference type="PANTHER" id="PTHR43420">
    <property type="entry name" value="ACETYLTRANSFERASE"/>
    <property type="match status" value="1"/>
</dbReference>
<dbReference type="RefSeq" id="WP_018976650.1">
    <property type="nucleotide sequence ID" value="NZ_BMLN01000007.1"/>
</dbReference>
<keyword evidence="5" id="KW-1185">Reference proteome</keyword>
<keyword evidence="2" id="KW-0012">Acyltransferase</keyword>
<keyword evidence="1" id="KW-0808">Transferase</keyword>
<evidence type="ECO:0000313" key="4">
    <source>
        <dbReference type="EMBL" id="GGO03144.1"/>
    </source>
</evidence>
<evidence type="ECO:0000313" key="5">
    <source>
        <dbReference type="Proteomes" id="UP000606653"/>
    </source>
</evidence>
<evidence type="ECO:0000256" key="1">
    <source>
        <dbReference type="ARBA" id="ARBA00022679"/>
    </source>
</evidence>
<dbReference type="Gene3D" id="3.40.630.30">
    <property type="match status" value="1"/>
</dbReference>
<sequence>MNTNMSMPSSDQTSDFEIRPFYESDFPALGAFYKQTAEERRVIFWWVGDCSNWPNVICAFEHGKMIAKGQVDIFSVMPSSADRNNKHRIFFNLKTLPERSSDTVLLGAVYHTLYERALELKRQLPDTHGALLCFGNYAEETENTGYFTDLHGFFPLNKQFRMHRDLSAAEPIGAIPLPEEYTWRIFDTLTEKQTEEYLALDLEIWPETPIGVKRLLELSSQPNWRLLRIEADGETAAGLMYWIEDGNVGAIEEVFTREPYRRRGLASALLTRALEELREAGCEEVELDVETLNDSALHLYTSAGFSIVTEERRYGIEL</sequence>
<organism evidence="4 5">
    <name type="scientific">Saccharibacillus kuerlensis</name>
    <dbReference type="NCBI Taxonomy" id="459527"/>
    <lineage>
        <taxon>Bacteria</taxon>
        <taxon>Bacillati</taxon>
        <taxon>Bacillota</taxon>
        <taxon>Bacilli</taxon>
        <taxon>Bacillales</taxon>
        <taxon>Paenibacillaceae</taxon>
        <taxon>Saccharibacillus</taxon>
    </lineage>
</organism>
<reference evidence="5" key="1">
    <citation type="journal article" date="2019" name="Int. J. Syst. Evol. Microbiol.">
        <title>The Global Catalogue of Microorganisms (GCM) 10K type strain sequencing project: providing services to taxonomists for standard genome sequencing and annotation.</title>
        <authorList>
            <consortium name="The Broad Institute Genomics Platform"/>
            <consortium name="The Broad Institute Genome Sequencing Center for Infectious Disease"/>
            <person name="Wu L."/>
            <person name="Ma J."/>
        </authorList>
    </citation>
    <scope>NUCLEOTIDE SEQUENCE [LARGE SCALE GENOMIC DNA]</scope>
    <source>
        <strain evidence="5">CGMCC 1.6964</strain>
    </source>
</reference>
<evidence type="ECO:0000256" key="2">
    <source>
        <dbReference type="ARBA" id="ARBA00023315"/>
    </source>
</evidence>
<evidence type="ECO:0000259" key="3">
    <source>
        <dbReference type="PROSITE" id="PS51186"/>
    </source>
</evidence>
<dbReference type="InterPro" id="IPR000182">
    <property type="entry name" value="GNAT_dom"/>
</dbReference>
<comment type="caution">
    <text evidence="4">The sequence shown here is derived from an EMBL/GenBank/DDBJ whole genome shotgun (WGS) entry which is preliminary data.</text>
</comment>
<dbReference type="InterPro" id="IPR050680">
    <property type="entry name" value="YpeA/RimI_acetyltransf"/>
</dbReference>
<protein>
    <recommendedName>
        <fullName evidence="3">N-acetyltransferase domain-containing protein</fullName>
    </recommendedName>
</protein>
<proteinExistence type="predicted"/>
<accession>A0ABQ2L4Q3</accession>
<gene>
    <name evidence="4" type="ORF">GCM10010969_27140</name>
</gene>
<dbReference type="PROSITE" id="PS51186">
    <property type="entry name" value="GNAT"/>
    <property type="match status" value="1"/>
</dbReference>
<dbReference type="EMBL" id="BMLN01000007">
    <property type="protein sequence ID" value="GGO03144.1"/>
    <property type="molecule type" value="Genomic_DNA"/>
</dbReference>
<name>A0ABQ2L4Q3_9BACL</name>
<dbReference type="CDD" id="cd04301">
    <property type="entry name" value="NAT_SF"/>
    <property type="match status" value="1"/>
</dbReference>
<dbReference type="InterPro" id="IPR016181">
    <property type="entry name" value="Acyl_CoA_acyltransferase"/>
</dbReference>
<dbReference type="Proteomes" id="UP000606653">
    <property type="component" value="Unassembled WGS sequence"/>
</dbReference>
<dbReference type="SUPFAM" id="SSF55729">
    <property type="entry name" value="Acyl-CoA N-acyltransferases (Nat)"/>
    <property type="match status" value="1"/>
</dbReference>